<dbReference type="EMBL" id="JBHTGP010000006">
    <property type="protein sequence ID" value="MFD0685404.1"/>
    <property type="molecule type" value="Genomic_DNA"/>
</dbReference>
<feature type="compositionally biased region" description="Low complexity" evidence="1">
    <location>
        <begin position="39"/>
        <end position="48"/>
    </location>
</feature>
<comment type="caution">
    <text evidence="3">The sequence shown here is derived from an EMBL/GenBank/DDBJ whole genome shotgun (WGS) entry which is preliminary data.</text>
</comment>
<feature type="compositionally biased region" description="Low complexity" evidence="1">
    <location>
        <begin position="59"/>
        <end position="72"/>
    </location>
</feature>
<dbReference type="RefSeq" id="WP_378322569.1">
    <property type="nucleotide sequence ID" value="NZ_JBHTGP010000006.1"/>
</dbReference>
<sequence length="252" mass="25757">MSMRVLTLLTTTGAAAALVLTGSGGPGAAAVTGRPAPPGNGAAHAAQAAPPPAAEDDPLPANATAAPVVAPADDGDSAEPAGQAGPPDQAEEAPGGAEADPPDEPAAYPAKPVKPVKPLKPVPQDSPAKPVKPRKPWKPAPAPDAYPQEDSDPQRGEALDGTDLGACYTGNCEVEVHDGDVIRLDESYRIPPIRVGVHGTRVTFTSRGAHTLMVTTMDAESPGATAMFRNLRMRVRPAKEEGAVILTMAYRP</sequence>
<evidence type="ECO:0000313" key="4">
    <source>
        <dbReference type="Proteomes" id="UP001597063"/>
    </source>
</evidence>
<dbReference type="Proteomes" id="UP001597063">
    <property type="component" value="Unassembled WGS sequence"/>
</dbReference>
<evidence type="ECO:0000313" key="3">
    <source>
        <dbReference type="EMBL" id="MFD0685404.1"/>
    </source>
</evidence>
<proteinExistence type="predicted"/>
<name>A0ABW2XG81_9ACTN</name>
<feature type="signal peptide" evidence="2">
    <location>
        <begin position="1"/>
        <end position="16"/>
    </location>
</feature>
<reference evidence="4" key="1">
    <citation type="journal article" date="2019" name="Int. J. Syst. Evol. Microbiol.">
        <title>The Global Catalogue of Microorganisms (GCM) 10K type strain sequencing project: providing services to taxonomists for standard genome sequencing and annotation.</title>
        <authorList>
            <consortium name="The Broad Institute Genomics Platform"/>
            <consortium name="The Broad Institute Genome Sequencing Center for Infectious Disease"/>
            <person name="Wu L."/>
            <person name="Ma J."/>
        </authorList>
    </citation>
    <scope>NUCLEOTIDE SEQUENCE [LARGE SCALE GENOMIC DNA]</scope>
    <source>
        <strain evidence="4">JCM 9371</strain>
    </source>
</reference>
<gene>
    <name evidence="3" type="ORF">ACFQZM_12915</name>
</gene>
<keyword evidence="2" id="KW-0732">Signal</keyword>
<protein>
    <submittedName>
        <fullName evidence="3">Uncharacterized protein</fullName>
    </submittedName>
</protein>
<feature type="chain" id="PRO_5047343942" evidence="2">
    <location>
        <begin position="17"/>
        <end position="252"/>
    </location>
</feature>
<keyword evidence="4" id="KW-1185">Reference proteome</keyword>
<feature type="compositionally biased region" description="Low complexity" evidence="1">
    <location>
        <begin position="84"/>
        <end position="113"/>
    </location>
</feature>
<evidence type="ECO:0000256" key="1">
    <source>
        <dbReference type="SAM" id="MobiDB-lite"/>
    </source>
</evidence>
<feature type="region of interest" description="Disordered" evidence="1">
    <location>
        <begin position="21"/>
        <end position="160"/>
    </location>
</feature>
<accession>A0ABW2XG81</accession>
<organism evidence="3 4">
    <name type="scientific">Actinomadura fibrosa</name>
    <dbReference type="NCBI Taxonomy" id="111802"/>
    <lineage>
        <taxon>Bacteria</taxon>
        <taxon>Bacillati</taxon>
        <taxon>Actinomycetota</taxon>
        <taxon>Actinomycetes</taxon>
        <taxon>Streptosporangiales</taxon>
        <taxon>Thermomonosporaceae</taxon>
        <taxon>Actinomadura</taxon>
    </lineage>
</organism>
<evidence type="ECO:0000256" key="2">
    <source>
        <dbReference type="SAM" id="SignalP"/>
    </source>
</evidence>